<reference evidence="2" key="2">
    <citation type="submission" date="2025-05" db="UniProtKB">
        <authorList>
            <consortium name="EnsemblMetazoa"/>
        </authorList>
    </citation>
    <scope>IDENTIFICATION</scope>
</reference>
<protein>
    <submittedName>
        <fullName evidence="2">Uncharacterized protein</fullName>
    </submittedName>
</protein>
<evidence type="ECO:0000313" key="2">
    <source>
        <dbReference type="EnsemblMetazoa" id="XP_016971333.2"/>
    </source>
</evidence>
<dbReference type="Proteomes" id="UP001652680">
    <property type="component" value="Unassembled WGS sequence"/>
</dbReference>
<reference evidence="3" key="1">
    <citation type="journal article" date="2021" name="Elife">
        <title>Highly contiguous assemblies of 101 drosophilid genomes.</title>
        <authorList>
            <person name="Kim B.Y."/>
            <person name="Wang J.R."/>
            <person name="Miller D.E."/>
            <person name="Barmina O."/>
            <person name="Delaney E."/>
            <person name="Thompson A."/>
            <person name="Comeault A.A."/>
            <person name="Peede D."/>
            <person name="D'Agostino E.R."/>
            <person name="Pelaez J."/>
            <person name="Aguilar J.M."/>
            <person name="Haji D."/>
            <person name="Matsunaga T."/>
            <person name="Armstrong E.E."/>
            <person name="Zych M."/>
            <person name="Ogawa Y."/>
            <person name="Stamenkovic-Radak M."/>
            <person name="Jelic M."/>
            <person name="Veselinovic M.S."/>
            <person name="Tanaskovic M."/>
            <person name="Eric P."/>
            <person name="Gao J.J."/>
            <person name="Katoh T.K."/>
            <person name="Toda M.J."/>
            <person name="Watabe H."/>
            <person name="Watada M."/>
            <person name="Davis J.S."/>
            <person name="Moyle L.C."/>
            <person name="Manoli G."/>
            <person name="Bertolini E."/>
            <person name="Kostal V."/>
            <person name="Hawley R.S."/>
            <person name="Takahashi A."/>
            <person name="Jones C.D."/>
            <person name="Price D.K."/>
            <person name="Whiteman N."/>
            <person name="Kopp A."/>
            <person name="Matute D.R."/>
            <person name="Petrov D.A."/>
        </authorList>
    </citation>
    <scope>NUCLEOTIDE SEQUENCE [LARGE SCALE GENOMIC DNA]</scope>
</reference>
<keyword evidence="3" id="KW-1185">Reference proteome</keyword>
<evidence type="ECO:0000313" key="3">
    <source>
        <dbReference type="Proteomes" id="UP001652680"/>
    </source>
</evidence>
<evidence type="ECO:0000256" key="1">
    <source>
        <dbReference type="SAM" id="Coils"/>
    </source>
</evidence>
<dbReference type="GeneID" id="108038950"/>
<sequence>MQSKSDFLNILRDFKNISDHSLQVGEKNINITSKGFCMNSFKKANRYKNIIFLQNQVRLKLQLQLLKQIQDCSNFRQRVRRLIAKYKKLKSELKDLRVSGCSLGNLK</sequence>
<keyword evidence="1" id="KW-0175">Coiled coil</keyword>
<proteinExistence type="predicted"/>
<dbReference type="RefSeq" id="XP_016971333.2">
    <property type="nucleotide sequence ID" value="XM_017115844.2"/>
</dbReference>
<accession>A0ABM5GXQ8</accession>
<feature type="coiled-coil region" evidence="1">
    <location>
        <begin position="72"/>
        <end position="99"/>
    </location>
</feature>
<dbReference type="EnsemblMetazoa" id="XM_017115844.2">
    <property type="protein sequence ID" value="XP_016971333.2"/>
    <property type="gene ID" value="LOC108038950"/>
</dbReference>
<organism evidence="2 3">
    <name type="scientific">Drosophila rhopaloa</name>
    <name type="common">Fruit fly</name>
    <dbReference type="NCBI Taxonomy" id="1041015"/>
    <lineage>
        <taxon>Eukaryota</taxon>
        <taxon>Metazoa</taxon>
        <taxon>Ecdysozoa</taxon>
        <taxon>Arthropoda</taxon>
        <taxon>Hexapoda</taxon>
        <taxon>Insecta</taxon>
        <taxon>Pterygota</taxon>
        <taxon>Neoptera</taxon>
        <taxon>Endopterygota</taxon>
        <taxon>Diptera</taxon>
        <taxon>Brachycera</taxon>
        <taxon>Muscomorpha</taxon>
        <taxon>Ephydroidea</taxon>
        <taxon>Drosophilidae</taxon>
        <taxon>Drosophila</taxon>
        <taxon>Sophophora</taxon>
    </lineage>
</organism>
<name>A0ABM5GXQ8_DRORH</name>